<proteinExistence type="predicted"/>
<dbReference type="InterPro" id="IPR001387">
    <property type="entry name" value="Cro/C1-type_HTH"/>
</dbReference>
<dbReference type="RefSeq" id="WP_246548409.1">
    <property type="nucleotide sequence ID" value="NZ_JAHBGB010000006.1"/>
</dbReference>
<accession>A0ABW4Z060</accession>
<organism evidence="1 2">
    <name type="scientific">Ancylobacter oerskovii</name>
    <dbReference type="NCBI Taxonomy" id="459519"/>
    <lineage>
        <taxon>Bacteria</taxon>
        <taxon>Pseudomonadati</taxon>
        <taxon>Pseudomonadota</taxon>
        <taxon>Alphaproteobacteria</taxon>
        <taxon>Hyphomicrobiales</taxon>
        <taxon>Xanthobacteraceae</taxon>
        <taxon>Ancylobacter</taxon>
    </lineage>
</organism>
<dbReference type="CDD" id="cd00093">
    <property type="entry name" value="HTH_XRE"/>
    <property type="match status" value="1"/>
</dbReference>
<reference evidence="2" key="1">
    <citation type="journal article" date="2019" name="Int. J. Syst. Evol. Microbiol.">
        <title>The Global Catalogue of Microorganisms (GCM) 10K type strain sequencing project: providing services to taxonomists for standard genome sequencing and annotation.</title>
        <authorList>
            <consortium name="The Broad Institute Genomics Platform"/>
            <consortium name="The Broad Institute Genome Sequencing Center for Infectious Disease"/>
            <person name="Wu L."/>
            <person name="Ma J."/>
        </authorList>
    </citation>
    <scope>NUCLEOTIDE SEQUENCE [LARGE SCALE GENOMIC DNA]</scope>
    <source>
        <strain evidence="2">CCM 7435</strain>
    </source>
</reference>
<dbReference type="InterPro" id="IPR010982">
    <property type="entry name" value="Lambda_DNA-bd_dom_sf"/>
</dbReference>
<evidence type="ECO:0000313" key="2">
    <source>
        <dbReference type="Proteomes" id="UP001597299"/>
    </source>
</evidence>
<protein>
    <submittedName>
        <fullName evidence="1">Helix-turn-helix transcriptional regulator</fullName>
    </submittedName>
</protein>
<name>A0ABW4Z060_9HYPH</name>
<evidence type="ECO:0000313" key="1">
    <source>
        <dbReference type="EMBL" id="MFD2141986.1"/>
    </source>
</evidence>
<sequence>MGRAALRWGVRDLAKHAGITPATVTRIESGFAAHDSTLATIRSAFEAAGIEFIPENGGGAGVRFRKPSASA</sequence>
<dbReference type="EMBL" id="JBHUHD010000001">
    <property type="protein sequence ID" value="MFD2141986.1"/>
    <property type="molecule type" value="Genomic_DNA"/>
</dbReference>
<dbReference type="Gene3D" id="1.10.260.40">
    <property type="entry name" value="lambda repressor-like DNA-binding domains"/>
    <property type="match status" value="1"/>
</dbReference>
<comment type="caution">
    <text evidence="1">The sequence shown here is derived from an EMBL/GenBank/DDBJ whole genome shotgun (WGS) entry which is preliminary data.</text>
</comment>
<gene>
    <name evidence="1" type="ORF">ACFSNC_16385</name>
</gene>
<keyword evidence="2" id="KW-1185">Reference proteome</keyword>
<dbReference type="SUPFAM" id="SSF47413">
    <property type="entry name" value="lambda repressor-like DNA-binding domains"/>
    <property type="match status" value="1"/>
</dbReference>
<dbReference type="Proteomes" id="UP001597299">
    <property type="component" value="Unassembled WGS sequence"/>
</dbReference>